<dbReference type="OrthoDB" id="9774675at2"/>
<evidence type="ECO:0000256" key="1">
    <source>
        <dbReference type="ARBA" id="ARBA00006046"/>
    </source>
</evidence>
<evidence type="ECO:0000259" key="3">
    <source>
        <dbReference type="Pfam" id="PF01593"/>
    </source>
</evidence>
<evidence type="ECO:0000256" key="2">
    <source>
        <dbReference type="ARBA" id="ARBA00023002"/>
    </source>
</evidence>
<dbReference type="Gene3D" id="3.50.50.60">
    <property type="entry name" value="FAD/NAD(P)-binding domain"/>
    <property type="match status" value="2"/>
</dbReference>
<name>A0A1H2RFA9_9RHOB</name>
<accession>A0A1H2RFA9</accession>
<dbReference type="Pfam" id="PF01593">
    <property type="entry name" value="Amino_oxidase"/>
    <property type="match status" value="1"/>
</dbReference>
<dbReference type="NCBIfam" id="NF045637">
    <property type="entry name" value="carotdesatCrtDProt"/>
    <property type="match status" value="1"/>
</dbReference>
<sequence>MNETPHIAIIGAGLGGLSAALRLAHAGARVTVLEAQPGPGGKMRTLPSALGPVDAGPTVLTLRGVFDQLFADVGLLLEDHVTLTREPLLARHFWRDCSMLDLTGAMQADADAIGAFAGAQAAREFRAFHAETRALFAAFDAPMMQAAKPRLGRIALNALTTPAIWRALGPRTTLARRLAAQFADPRLRQLFGRYATYVGGVPGAAPAVLSLIWQAEAAGVWRVQGGMHRLAQAMARLAGDRGAQLSYNSRVTEIADNGRRITLESGAQMDVDATLFNGDPQALARGLLGWTPRHALPRSATRRRSLSAHVWAFAATANRNDLVHHNVFFGDDPAAEFGPILRNRMPDDPTLYVCKQDDGEHARFEIVMNAAPTTRHPPEPTEAALCQTLIFDNLARHGLTFTPMPEVTALTTPSAFAALHPGSDGSLYGRSPHGLLAAFQRPTARTRMKRLYLAGGGAHPGAGVPMATLSGQHAAAAIMRDLGLT</sequence>
<dbReference type="SUPFAM" id="SSF51905">
    <property type="entry name" value="FAD/NAD(P)-binding domain"/>
    <property type="match status" value="1"/>
</dbReference>
<dbReference type="GO" id="GO:0016491">
    <property type="term" value="F:oxidoreductase activity"/>
    <property type="evidence" value="ECO:0007669"/>
    <property type="project" value="UniProtKB-KW"/>
</dbReference>
<dbReference type="RefSeq" id="WP_092884656.1">
    <property type="nucleotide sequence ID" value="NZ_CP061498.1"/>
</dbReference>
<organism evidence="4 5">
    <name type="scientific">Roseicitreum antarcticum</name>
    <dbReference type="NCBI Taxonomy" id="564137"/>
    <lineage>
        <taxon>Bacteria</taxon>
        <taxon>Pseudomonadati</taxon>
        <taxon>Pseudomonadota</taxon>
        <taxon>Alphaproteobacteria</taxon>
        <taxon>Rhodobacterales</taxon>
        <taxon>Paracoccaceae</taxon>
        <taxon>Roseicitreum</taxon>
    </lineage>
</organism>
<comment type="similarity">
    <text evidence="1">Belongs to the carotenoid/retinoid oxidoreductase family.</text>
</comment>
<dbReference type="Proteomes" id="UP000198539">
    <property type="component" value="Unassembled WGS sequence"/>
</dbReference>
<evidence type="ECO:0000313" key="4">
    <source>
        <dbReference type="EMBL" id="SDW17985.1"/>
    </source>
</evidence>
<proteinExistence type="inferred from homology"/>
<dbReference type="PANTHER" id="PTHR43734">
    <property type="entry name" value="PHYTOENE DESATURASE"/>
    <property type="match status" value="1"/>
</dbReference>
<dbReference type="STRING" id="564137.SAMN04488238_101292"/>
<dbReference type="AlphaFoldDB" id="A0A1H2RFA9"/>
<dbReference type="InterPro" id="IPR036188">
    <property type="entry name" value="FAD/NAD-bd_sf"/>
</dbReference>
<dbReference type="EMBL" id="FNOM01000001">
    <property type="protein sequence ID" value="SDW17985.1"/>
    <property type="molecule type" value="Genomic_DNA"/>
</dbReference>
<feature type="domain" description="Amine oxidase" evidence="3">
    <location>
        <begin position="14"/>
        <end position="301"/>
    </location>
</feature>
<gene>
    <name evidence="4" type="ORF">SAMN04488238_101292</name>
</gene>
<dbReference type="InterPro" id="IPR054841">
    <property type="entry name" value="carotdesatCrtD"/>
</dbReference>
<keyword evidence="5" id="KW-1185">Reference proteome</keyword>
<protein>
    <submittedName>
        <fullName evidence="4">1-hydroxycarotenoid 3,4-desaturase</fullName>
    </submittedName>
</protein>
<reference evidence="4 5" key="1">
    <citation type="submission" date="2016-10" db="EMBL/GenBank/DDBJ databases">
        <authorList>
            <person name="de Groot N.N."/>
        </authorList>
    </citation>
    <scope>NUCLEOTIDE SEQUENCE [LARGE SCALE GENOMIC DNA]</scope>
    <source>
        <strain evidence="4 5">CGMCC 1.8894</strain>
    </source>
</reference>
<dbReference type="PANTHER" id="PTHR43734:SF7">
    <property type="entry name" value="4,4'-DIAPONEUROSPORENE OXYGENASE"/>
    <property type="match status" value="1"/>
</dbReference>
<dbReference type="InterPro" id="IPR002937">
    <property type="entry name" value="Amino_oxidase"/>
</dbReference>
<keyword evidence="2" id="KW-0560">Oxidoreductase</keyword>
<evidence type="ECO:0000313" key="5">
    <source>
        <dbReference type="Proteomes" id="UP000198539"/>
    </source>
</evidence>